<keyword evidence="5" id="KW-0460">Magnesium</keyword>
<feature type="domain" description="Glutathionylspermidine synthase pre-ATP-grasp-like" evidence="6">
    <location>
        <begin position="12"/>
        <end position="383"/>
    </location>
</feature>
<organism evidence="7 8">
    <name type="scientific">Motilibacter deserti</name>
    <dbReference type="NCBI Taxonomy" id="2714956"/>
    <lineage>
        <taxon>Bacteria</taxon>
        <taxon>Bacillati</taxon>
        <taxon>Actinomycetota</taxon>
        <taxon>Actinomycetes</taxon>
        <taxon>Motilibacterales</taxon>
        <taxon>Motilibacteraceae</taxon>
        <taxon>Motilibacter</taxon>
    </lineage>
</organism>
<keyword evidence="3" id="KW-0547">Nucleotide-binding</keyword>
<dbReference type="SUPFAM" id="SSF56059">
    <property type="entry name" value="Glutathione synthetase ATP-binding domain-like"/>
    <property type="match status" value="1"/>
</dbReference>
<evidence type="ECO:0000256" key="4">
    <source>
        <dbReference type="ARBA" id="ARBA00022840"/>
    </source>
</evidence>
<dbReference type="Proteomes" id="UP000800981">
    <property type="component" value="Unassembled WGS sequence"/>
</dbReference>
<dbReference type="Pfam" id="PF03738">
    <property type="entry name" value="GSP_synth"/>
    <property type="match status" value="1"/>
</dbReference>
<accession>A0ABX0GVW1</accession>
<evidence type="ECO:0000256" key="1">
    <source>
        <dbReference type="ARBA" id="ARBA00022598"/>
    </source>
</evidence>
<keyword evidence="2" id="KW-0479">Metal-binding</keyword>
<protein>
    <submittedName>
        <fullName evidence="7">Glutathionylspermidine synthase family protein</fullName>
    </submittedName>
</protein>
<dbReference type="InterPro" id="IPR005494">
    <property type="entry name" value="GSPS_pre-ATP-grasp-like_dom"/>
</dbReference>
<dbReference type="SUPFAM" id="SSF52440">
    <property type="entry name" value="PreATP-grasp domain"/>
    <property type="match status" value="1"/>
</dbReference>
<proteinExistence type="predicted"/>
<dbReference type="Gene3D" id="3.30.1490.330">
    <property type="match status" value="1"/>
</dbReference>
<keyword evidence="8" id="KW-1185">Reference proteome</keyword>
<evidence type="ECO:0000256" key="2">
    <source>
        <dbReference type="ARBA" id="ARBA00022723"/>
    </source>
</evidence>
<evidence type="ECO:0000313" key="7">
    <source>
        <dbReference type="EMBL" id="NHC15049.1"/>
    </source>
</evidence>
<gene>
    <name evidence="7" type="ORF">G9H71_14770</name>
</gene>
<dbReference type="EMBL" id="JAANNP010000015">
    <property type="protein sequence ID" value="NHC15049.1"/>
    <property type="molecule type" value="Genomic_DNA"/>
</dbReference>
<evidence type="ECO:0000259" key="6">
    <source>
        <dbReference type="Pfam" id="PF03738"/>
    </source>
</evidence>
<comment type="caution">
    <text evidence="7">The sequence shown here is derived from an EMBL/GenBank/DDBJ whole genome shotgun (WGS) entry which is preliminary data.</text>
</comment>
<reference evidence="7 8" key="1">
    <citation type="submission" date="2020-03" db="EMBL/GenBank/DDBJ databases">
        <title>Two novel Motilibacter sp.</title>
        <authorList>
            <person name="Liu S."/>
        </authorList>
    </citation>
    <scope>NUCLEOTIDE SEQUENCE [LARGE SCALE GENOMIC DNA]</scope>
    <source>
        <strain evidence="7 8">E257</strain>
    </source>
</reference>
<dbReference type="RefSeq" id="WP_166283157.1">
    <property type="nucleotide sequence ID" value="NZ_JAANNP010000015.1"/>
</dbReference>
<sequence>MWRHSSPPRKDWRRKVEAQGLVYPTTKHPDGSETAYWNESAFYELSEAEVEHLEEATEELHRMSVEAARFLASGELGDLGLVPGALELARASLERGDVSVYGRFDLRYDGTEPAKLLEYNADTPTGLLEASVAQWYWLEDVMPSTDQWNSLHERLVQAWRSARPKLRSPVVHFAHHPDDETNEEWMTVAYMRDVATEAGLETVGLTVTDIGWDHDRRRFVDLDDAPIDTAFVLYPWEDMLRDEFGRRILEDPLGTTWVEPAWKVLASNKALLAALWHCFPDSEYLLPAYLDEPGSLTDWVAKPLHGREGDGIRIRTADVSHDQGSERYGAEGFVYQQYAALPAFDGNYAVIGSWVVDGKAAGAGIRESDGLVTDSRARFVPHVLSAPRPDEATSAAWLREA</sequence>
<keyword evidence="1" id="KW-0436">Ligase</keyword>
<evidence type="ECO:0000256" key="5">
    <source>
        <dbReference type="ARBA" id="ARBA00022842"/>
    </source>
</evidence>
<keyword evidence="4" id="KW-0067">ATP-binding</keyword>
<evidence type="ECO:0000313" key="8">
    <source>
        <dbReference type="Proteomes" id="UP000800981"/>
    </source>
</evidence>
<name>A0ABX0GVW1_9ACTN</name>
<dbReference type="InterPro" id="IPR016185">
    <property type="entry name" value="PreATP-grasp_dom_sf"/>
</dbReference>
<evidence type="ECO:0000256" key="3">
    <source>
        <dbReference type="ARBA" id="ARBA00022741"/>
    </source>
</evidence>